<dbReference type="EC" id="3.1.3.69" evidence="1"/>
<dbReference type="GO" id="GO:0050530">
    <property type="term" value="F:glucosylglycerol 3-phosphatase activity"/>
    <property type="evidence" value="ECO:0007669"/>
    <property type="project" value="UniProtKB-EC"/>
</dbReference>
<gene>
    <name evidence="1" type="primary">stpA</name>
    <name evidence="1" type="ORF">FRE64_14765</name>
</gene>
<protein>
    <submittedName>
        <fullName evidence="1">Glucosylglycerol 3-phosphatase</fullName>
        <ecNumber evidence="1">3.1.3.69</ecNumber>
    </submittedName>
</protein>
<dbReference type="InterPro" id="IPR012765">
    <property type="entry name" value="GGPPase"/>
</dbReference>
<reference evidence="1" key="1">
    <citation type="submission" date="2019-08" db="EMBL/GenBank/DDBJ databases">
        <title>Carotenoids and Carotenoid Binding Proteins in the Halophilic Cyanobacterium Euhalothece sp. ZM00.</title>
        <authorList>
            <person name="Cho S.M."/>
            <person name="Song J.Y."/>
            <person name="Park Y.-I."/>
        </authorList>
    </citation>
    <scope>NUCLEOTIDE SEQUENCE [LARGE SCALE GENOMIC DNA]</scope>
    <source>
        <strain evidence="1">Z-M001</strain>
    </source>
</reference>
<evidence type="ECO:0000313" key="2">
    <source>
        <dbReference type="Proteomes" id="UP000318453"/>
    </source>
</evidence>
<dbReference type="RefSeq" id="WP_146296929.1">
    <property type="nucleotide sequence ID" value="NZ_CP042326.1"/>
</dbReference>
<dbReference type="Pfam" id="PF09506">
    <property type="entry name" value="Salt_tol_Pase"/>
    <property type="match status" value="1"/>
</dbReference>
<name>A0A5B8NP98_9CHRO</name>
<dbReference type="AlphaFoldDB" id="A0A5B8NP98"/>
<evidence type="ECO:0000313" key="1">
    <source>
        <dbReference type="EMBL" id="QDZ41092.1"/>
    </source>
</evidence>
<dbReference type="EMBL" id="CP042326">
    <property type="protein sequence ID" value="QDZ41092.1"/>
    <property type="molecule type" value="Genomic_DNA"/>
</dbReference>
<dbReference type="NCBIfam" id="TIGR02399">
    <property type="entry name" value="salt_tol_Pase"/>
    <property type="match status" value="1"/>
</dbReference>
<dbReference type="OrthoDB" id="445107at2"/>
<dbReference type="KEGG" id="enn:FRE64_14765"/>
<accession>A0A5B8NP98</accession>
<keyword evidence="2" id="KW-1185">Reference proteome</keyword>
<dbReference type="Proteomes" id="UP000318453">
    <property type="component" value="Chromosome"/>
</dbReference>
<proteinExistence type="predicted"/>
<organism evidence="1 2">
    <name type="scientific">Euhalothece natronophila Z-M001</name>
    <dbReference type="NCBI Taxonomy" id="522448"/>
    <lineage>
        <taxon>Bacteria</taxon>
        <taxon>Bacillati</taxon>
        <taxon>Cyanobacteriota</taxon>
        <taxon>Cyanophyceae</taxon>
        <taxon>Oscillatoriophycideae</taxon>
        <taxon>Chroococcales</taxon>
        <taxon>Halothecacae</taxon>
        <taxon>Halothece cluster</taxon>
        <taxon>Euhalothece</taxon>
    </lineage>
</organism>
<sequence length="433" mass="48407">MQHSIHPLLQEITPSLNHEKLAMILSQQENVLLIQDLDGVCMELVKDPLNRTINPDYVQATKAFAGHFYVLTNGEHIGKRGVNGIIDRAFGDSHFVRENALYLPGLAAGGVQWQDRRGNIAHPGVTEQELTFLAQIPQRIKRQLEEFFTQHSTSLSATEIESGIEASILDNVASPTANLNTLYEALQNQPQVYLALQQTMRHLMETLLQEAEEQGLAESFFVHYAPNLGRDETGKEILRPVQDTDSGTTDFQFMLRGAIKEAGVLYLLNHYYYQRTGNYPLGKHFSVRHAPADYSQLRQLVHDSFDPDIMPIMVGVGDTVNSSVTYTNGKPEIRRGGSDRAFLQLIQDIHPQNLVVYIDSSGGEVKNRKAVEVETTPTGKQKVISGPCDPQDTTDPLQLDVIFPQGASQYTAFFRDVATRRLSVDALPLNQRL</sequence>
<keyword evidence="1" id="KW-0378">Hydrolase</keyword>